<reference evidence="10" key="1">
    <citation type="submission" date="2018-11" db="EMBL/GenBank/DDBJ databases">
        <title>Henneguya salminicola genome and transcriptome.</title>
        <authorList>
            <person name="Yahalomi D."/>
            <person name="Atkinson S.D."/>
            <person name="Neuhof M."/>
            <person name="Chang E.S."/>
            <person name="Philippe H."/>
            <person name="Cartwright P."/>
            <person name="Bartholomew J.L."/>
            <person name="Huchon D."/>
        </authorList>
    </citation>
    <scope>NUCLEOTIDE SEQUENCE</scope>
    <source>
        <strain evidence="10">Hz1</strain>
        <tissue evidence="10">Whole</tissue>
    </source>
</reference>
<evidence type="ECO:0000256" key="6">
    <source>
        <dbReference type="ARBA" id="ARBA00022840"/>
    </source>
</evidence>
<evidence type="ECO:0000256" key="7">
    <source>
        <dbReference type="ARBA" id="ARBA00047899"/>
    </source>
</evidence>
<evidence type="ECO:0000256" key="8">
    <source>
        <dbReference type="ARBA" id="ARBA00048679"/>
    </source>
</evidence>
<comment type="catalytic activity">
    <reaction evidence="7">
        <text>L-threonyl-[protein] + ATP = O-phospho-L-threonyl-[protein] + ADP + H(+)</text>
        <dbReference type="Rhea" id="RHEA:46608"/>
        <dbReference type="Rhea" id="RHEA-COMP:11060"/>
        <dbReference type="Rhea" id="RHEA-COMP:11605"/>
        <dbReference type="ChEBI" id="CHEBI:15378"/>
        <dbReference type="ChEBI" id="CHEBI:30013"/>
        <dbReference type="ChEBI" id="CHEBI:30616"/>
        <dbReference type="ChEBI" id="CHEBI:61977"/>
        <dbReference type="ChEBI" id="CHEBI:456216"/>
        <dbReference type="EC" id="2.7.11.1"/>
    </reaction>
</comment>
<evidence type="ECO:0000256" key="4">
    <source>
        <dbReference type="ARBA" id="ARBA00022741"/>
    </source>
</evidence>
<keyword evidence="5 10" id="KW-0418">Kinase</keyword>
<evidence type="ECO:0000256" key="2">
    <source>
        <dbReference type="ARBA" id="ARBA00022527"/>
    </source>
</evidence>
<accession>A0A6G3MFA0</accession>
<dbReference type="PANTHER" id="PTHR48012:SF10">
    <property type="entry name" value="FI20177P1"/>
    <property type="match status" value="1"/>
</dbReference>
<sequence>MTRFNEAMLLNGLQKRIKRKVQCKQTNMFSAIKKFRLQLKNTDIELKHIIKEVEMISSLEHDNIVRYEELIINNNDIYLRMEYCIASLYDINRINENFFDEETMIIMLTAIVDALVFIHGKGYIHRDIKCSNILVSVDAKIKLSDFGSSSNKSTSSTFAGSPYWMAPELILTEEEGSYDSKVRYILRISPIYGH</sequence>
<comment type="catalytic activity">
    <reaction evidence="8">
        <text>L-seryl-[protein] + ATP = O-phospho-L-seryl-[protein] + ADP + H(+)</text>
        <dbReference type="Rhea" id="RHEA:17989"/>
        <dbReference type="Rhea" id="RHEA-COMP:9863"/>
        <dbReference type="Rhea" id="RHEA-COMP:11604"/>
        <dbReference type="ChEBI" id="CHEBI:15378"/>
        <dbReference type="ChEBI" id="CHEBI:29999"/>
        <dbReference type="ChEBI" id="CHEBI:30616"/>
        <dbReference type="ChEBI" id="CHEBI:83421"/>
        <dbReference type="ChEBI" id="CHEBI:456216"/>
        <dbReference type="EC" id="2.7.11.1"/>
    </reaction>
</comment>
<dbReference type="InterPro" id="IPR008271">
    <property type="entry name" value="Ser/Thr_kinase_AS"/>
</dbReference>
<dbReference type="AlphaFoldDB" id="A0A6G3MFA0"/>
<dbReference type="GO" id="GO:0005737">
    <property type="term" value="C:cytoplasm"/>
    <property type="evidence" value="ECO:0007669"/>
    <property type="project" value="TreeGrafter"/>
</dbReference>
<evidence type="ECO:0000313" key="10">
    <source>
        <dbReference type="EMBL" id="NDJ92712.1"/>
    </source>
</evidence>
<evidence type="ECO:0000256" key="1">
    <source>
        <dbReference type="ARBA" id="ARBA00008874"/>
    </source>
</evidence>
<dbReference type="Gene3D" id="1.10.510.10">
    <property type="entry name" value="Transferase(Phosphotransferase) domain 1"/>
    <property type="match status" value="1"/>
</dbReference>
<keyword evidence="3" id="KW-0808">Transferase</keyword>
<evidence type="ECO:0000259" key="9">
    <source>
        <dbReference type="PROSITE" id="PS50011"/>
    </source>
</evidence>
<dbReference type="GO" id="GO:0005524">
    <property type="term" value="F:ATP binding"/>
    <property type="evidence" value="ECO:0007669"/>
    <property type="project" value="UniProtKB-KW"/>
</dbReference>
<keyword evidence="6" id="KW-0067">ATP-binding</keyword>
<dbReference type="GO" id="GO:0004674">
    <property type="term" value="F:protein serine/threonine kinase activity"/>
    <property type="evidence" value="ECO:0007669"/>
    <property type="project" value="UniProtKB-KW"/>
</dbReference>
<keyword evidence="4" id="KW-0547">Nucleotide-binding</keyword>
<name>A0A6G3MFA0_HENSL</name>
<dbReference type="SUPFAM" id="SSF56112">
    <property type="entry name" value="Protein kinase-like (PK-like)"/>
    <property type="match status" value="1"/>
</dbReference>
<dbReference type="EMBL" id="GHBP01001357">
    <property type="protein sequence ID" value="NDJ92712.1"/>
    <property type="molecule type" value="Transcribed_RNA"/>
</dbReference>
<dbReference type="PROSITE" id="PS50011">
    <property type="entry name" value="PROTEIN_KINASE_DOM"/>
    <property type="match status" value="1"/>
</dbReference>
<dbReference type="InterPro" id="IPR000719">
    <property type="entry name" value="Prot_kinase_dom"/>
</dbReference>
<protein>
    <submittedName>
        <fullName evidence="10">Serine/threonine-protein kinase TAO3 (Trinotate prediction)</fullName>
    </submittedName>
</protein>
<dbReference type="PANTHER" id="PTHR48012">
    <property type="entry name" value="STERILE20-LIKE KINASE, ISOFORM B-RELATED"/>
    <property type="match status" value="1"/>
</dbReference>
<dbReference type="SMART" id="SM00220">
    <property type="entry name" value="S_TKc"/>
    <property type="match status" value="1"/>
</dbReference>
<dbReference type="PROSITE" id="PS00108">
    <property type="entry name" value="PROTEIN_KINASE_ST"/>
    <property type="match status" value="1"/>
</dbReference>
<comment type="similarity">
    <text evidence="1">Belongs to the protein kinase superfamily. STE Ser/Thr protein kinase family. STE20 subfamily.</text>
</comment>
<feature type="domain" description="Protein kinase" evidence="9">
    <location>
        <begin position="1"/>
        <end position="194"/>
    </location>
</feature>
<dbReference type="Pfam" id="PF00069">
    <property type="entry name" value="Pkinase"/>
    <property type="match status" value="1"/>
</dbReference>
<organism evidence="10">
    <name type="scientific">Henneguya salminicola</name>
    <name type="common">Myxosporean</name>
    <dbReference type="NCBI Taxonomy" id="69463"/>
    <lineage>
        <taxon>Eukaryota</taxon>
        <taxon>Metazoa</taxon>
        <taxon>Cnidaria</taxon>
        <taxon>Myxozoa</taxon>
        <taxon>Myxosporea</taxon>
        <taxon>Bivalvulida</taxon>
        <taxon>Platysporina</taxon>
        <taxon>Myxobolidae</taxon>
        <taxon>Henneguya</taxon>
    </lineage>
</organism>
<evidence type="ECO:0000256" key="3">
    <source>
        <dbReference type="ARBA" id="ARBA00022679"/>
    </source>
</evidence>
<proteinExistence type="inferred from homology"/>
<dbReference type="InterPro" id="IPR050629">
    <property type="entry name" value="STE20/SPS1-PAK"/>
</dbReference>
<evidence type="ECO:0000256" key="5">
    <source>
        <dbReference type="ARBA" id="ARBA00022777"/>
    </source>
</evidence>
<keyword evidence="2" id="KW-0723">Serine/threonine-protein kinase</keyword>
<dbReference type="InterPro" id="IPR011009">
    <property type="entry name" value="Kinase-like_dom_sf"/>
</dbReference>